<feature type="repeat" description="ANK" evidence="6">
    <location>
        <begin position="1129"/>
        <end position="1161"/>
    </location>
</feature>
<dbReference type="InterPro" id="IPR036770">
    <property type="entry name" value="Ankyrin_rpt-contain_sf"/>
</dbReference>
<keyword evidence="5 6" id="KW-0040">ANK repeat</keyword>
<keyword evidence="10" id="KW-1185">Reference proteome</keyword>
<feature type="repeat" description="ANK" evidence="6">
    <location>
        <begin position="808"/>
        <end position="840"/>
    </location>
</feature>
<evidence type="ECO:0000256" key="6">
    <source>
        <dbReference type="PROSITE-ProRule" id="PRU00023"/>
    </source>
</evidence>
<dbReference type="PRINTS" id="PR01415">
    <property type="entry name" value="ANKYRIN"/>
</dbReference>
<comment type="caution">
    <text evidence="9">The sequence shown here is derived from an EMBL/GenBank/DDBJ whole genome shotgun (WGS) entry which is preliminary data.</text>
</comment>
<dbReference type="SUPFAM" id="SSF57850">
    <property type="entry name" value="RING/U-box"/>
    <property type="match status" value="1"/>
</dbReference>
<feature type="domain" description="ZZ-type" evidence="8">
    <location>
        <begin position="1274"/>
        <end position="1323"/>
    </location>
</feature>
<accession>A0ABR0HQB5</accession>
<dbReference type="RefSeq" id="XP_062768950.1">
    <property type="nucleotide sequence ID" value="XM_062910078.1"/>
</dbReference>
<name>A0ABR0HQB5_9PEZI</name>
<dbReference type="InterPro" id="IPR027417">
    <property type="entry name" value="P-loop_NTPase"/>
</dbReference>
<feature type="repeat" description="ANK" evidence="6">
    <location>
        <begin position="1062"/>
        <end position="1094"/>
    </location>
</feature>
<keyword evidence="3" id="KW-0863">Zinc-finger</keyword>
<dbReference type="PROSITE" id="PS50088">
    <property type="entry name" value="ANK_REPEAT"/>
    <property type="match status" value="7"/>
</dbReference>
<organism evidence="9 10">
    <name type="scientific">Podospora pseudopauciseta</name>
    <dbReference type="NCBI Taxonomy" id="2093780"/>
    <lineage>
        <taxon>Eukaryota</taxon>
        <taxon>Fungi</taxon>
        <taxon>Dikarya</taxon>
        <taxon>Ascomycota</taxon>
        <taxon>Pezizomycotina</taxon>
        <taxon>Sordariomycetes</taxon>
        <taxon>Sordariomycetidae</taxon>
        <taxon>Sordariales</taxon>
        <taxon>Podosporaceae</taxon>
        <taxon>Podospora</taxon>
    </lineage>
</organism>
<dbReference type="InterPro" id="IPR000433">
    <property type="entry name" value="Znf_ZZ"/>
</dbReference>
<evidence type="ECO:0000256" key="3">
    <source>
        <dbReference type="ARBA" id="ARBA00022771"/>
    </source>
</evidence>
<evidence type="ECO:0000256" key="7">
    <source>
        <dbReference type="SAM" id="MobiDB-lite"/>
    </source>
</evidence>
<dbReference type="Pfam" id="PF12796">
    <property type="entry name" value="Ank_2"/>
    <property type="match status" value="3"/>
</dbReference>
<evidence type="ECO:0000259" key="8">
    <source>
        <dbReference type="SMART" id="SM00291"/>
    </source>
</evidence>
<dbReference type="Proteomes" id="UP001326199">
    <property type="component" value="Unassembled WGS sequence"/>
</dbReference>
<keyword evidence="1" id="KW-0479">Metal-binding</keyword>
<dbReference type="Pfam" id="PF00023">
    <property type="entry name" value="Ank"/>
    <property type="match status" value="2"/>
</dbReference>
<dbReference type="InterPro" id="IPR043145">
    <property type="entry name" value="Znf_ZZ_sf"/>
</dbReference>
<dbReference type="Gene3D" id="3.30.60.90">
    <property type="match status" value="1"/>
</dbReference>
<dbReference type="PROSITE" id="PS50297">
    <property type="entry name" value="ANK_REP_REGION"/>
    <property type="match status" value="6"/>
</dbReference>
<feature type="region of interest" description="Disordered" evidence="7">
    <location>
        <begin position="1"/>
        <end position="33"/>
    </location>
</feature>
<dbReference type="Gene3D" id="1.25.40.20">
    <property type="entry name" value="Ankyrin repeat-containing domain"/>
    <property type="match status" value="4"/>
</dbReference>
<feature type="repeat" description="ANK" evidence="6">
    <location>
        <begin position="937"/>
        <end position="969"/>
    </location>
</feature>
<dbReference type="Pfam" id="PF13637">
    <property type="entry name" value="Ank_4"/>
    <property type="match status" value="1"/>
</dbReference>
<feature type="repeat" description="ANK" evidence="6">
    <location>
        <begin position="904"/>
        <end position="936"/>
    </location>
</feature>
<feature type="region of interest" description="Disordered" evidence="7">
    <location>
        <begin position="758"/>
        <end position="783"/>
    </location>
</feature>
<dbReference type="GeneID" id="87930421"/>
<feature type="compositionally biased region" description="Basic and acidic residues" evidence="7">
    <location>
        <begin position="758"/>
        <end position="768"/>
    </location>
</feature>
<dbReference type="SUPFAM" id="SSF52540">
    <property type="entry name" value="P-loop containing nucleoside triphosphate hydrolases"/>
    <property type="match status" value="1"/>
</dbReference>
<evidence type="ECO:0000256" key="1">
    <source>
        <dbReference type="ARBA" id="ARBA00022723"/>
    </source>
</evidence>
<gene>
    <name evidence="9" type="ORF">QC763_210310</name>
</gene>
<dbReference type="Pfam" id="PF24883">
    <property type="entry name" value="NPHP3_N"/>
    <property type="match status" value="1"/>
</dbReference>
<dbReference type="InterPro" id="IPR002110">
    <property type="entry name" value="Ankyrin_rpt"/>
</dbReference>
<protein>
    <recommendedName>
        <fullName evidence="8">ZZ-type domain-containing protein</fullName>
    </recommendedName>
</protein>
<evidence type="ECO:0000256" key="4">
    <source>
        <dbReference type="ARBA" id="ARBA00022833"/>
    </source>
</evidence>
<dbReference type="SUPFAM" id="SSF48403">
    <property type="entry name" value="Ankyrin repeat"/>
    <property type="match status" value="2"/>
</dbReference>
<dbReference type="EMBL" id="JAFFHB010000002">
    <property type="protein sequence ID" value="KAK4670280.1"/>
    <property type="molecule type" value="Genomic_DNA"/>
</dbReference>
<evidence type="ECO:0000313" key="9">
    <source>
        <dbReference type="EMBL" id="KAK4670280.1"/>
    </source>
</evidence>
<dbReference type="PANTHER" id="PTHR24198:SF194">
    <property type="entry name" value="INVERSIN-A"/>
    <property type="match status" value="1"/>
</dbReference>
<feature type="repeat" description="ANK" evidence="6">
    <location>
        <begin position="1000"/>
        <end position="1032"/>
    </location>
</feature>
<keyword evidence="2" id="KW-0677">Repeat</keyword>
<feature type="compositionally biased region" description="Low complexity" evidence="7">
    <location>
        <begin position="1"/>
        <end position="10"/>
    </location>
</feature>
<feature type="compositionally biased region" description="Pro residues" evidence="7">
    <location>
        <begin position="11"/>
        <end position="21"/>
    </location>
</feature>
<dbReference type="InterPro" id="IPR056884">
    <property type="entry name" value="NPHP3-like_N"/>
</dbReference>
<reference evidence="9 10" key="1">
    <citation type="journal article" date="2023" name="bioRxiv">
        <title>High-quality genome assemblies of four members of thePodospora anserinaspecies complex.</title>
        <authorList>
            <person name="Ament-Velasquez S.L."/>
            <person name="Vogan A.A."/>
            <person name="Wallerman O."/>
            <person name="Hartmann F."/>
            <person name="Gautier V."/>
            <person name="Silar P."/>
            <person name="Giraud T."/>
            <person name="Johannesson H."/>
        </authorList>
    </citation>
    <scope>NUCLEOTIDE SEQUENCE [LARGE SCALE GENOMIC DNA]</scope>
    <source>
        <strain evidence="9 10">CBS 411.78</strain>
    </source>
</reference>
<evidence type="ECO:0000313" key="10">
    <source>
        <dbReference type="Proteomes" id="UP001326199"/>
    </source>
</evidence>
<dbReference type="SMART" id="SM00291">
    <property type="entry name" value="ZnF_ZZ"/>
    <property type="match status" value="1"/>
</dbReference>
<dbReference type="Gene3D" id="3.40.50.300">
    <property type="entry name" value="P-loop containing nucleotide triphosphate hydrolases"/>
    <property type="match status" value="1"/>
</dbReference>
<feature type="repeat" description="ANK" evidence="6">
    <location>
        <begin position="1162"/>
        <end position="1194"/>
    </location>
</feature>
<evidence type="ECO:0000256" key="2">
    <source>
        <dbReference type="ARBA" id="ARBA00022737"/>
    </source>
</evidence>
<dbReference type="SMART" id="SM00248">
    <property type="entry name" value="ANK"/>
    <property type="match status" value="11"/>
</dbReference>
<dbReference type="PANTHER" id="PTHR24198">
    <property type="entry name" value="ANKYRIN REPEAT AND PROTEIN KINASE DOMAIN-CONTAINING PROTEIN"/>
    <property type="match status" value="1"/>
</dbReference>
<proteinExistence type="predicted"/>
<keyword evidence="4" id="KW-0862">Zinc</keyword>
<evidence type="ECO:0000256" key="5">
    <source>
        <dbReference type="ARBA" id="ARBA00023043"/>
    </source>
</evidence>
<sequence length="1346" mass="151243">MAASLSLPSQPFRPPSPPPSTPQSSPSLPPHLVSANLHSSEVQPKSNTLDQDVERLECEETLSAEGPQYWQDNFQARQMQHSGHNVHSNSNMGYQRIGVMNLVTKDHRTGAQPNDPDFLADKQPLDWLSKFDHRTAHERALESRTEGTVSWLLNLDAFKKWKVCPKSFLWLHGKHFCGKTILCASIIEELEQEATDGVPIVAYYYLDPNEFCTKPSEGESRQESFPERLLRSWLRQLCEGLSQLPKGVQKVRQEFKKTGSLDYTLLKYAIRCLTEERGQVYLVIDGLDSLTESPNGKDSLAVLFELLECLKSHDPVHILVVSRDHVDAALEDRCWDLSHDREGGFDVAVEGTAHTNGIELMVDQELKKSNWGIIRRKHPEWIEIIKKNLVDNSDGIFGLVKLRLLDPEFHELIRRRDPAPDEEEVLDALNEIPKEINAFYDKALERICVMPNAYLSLQWLMCTLRPLRFVEFEDLINWGQTNKKNSVSIRHSFGSLVAFPESPDRDGKQIVDFAFSSLEEYLVNKADRCGGLAVVHLMMANQCLEYINECVVNTDDHTLHESDEDEVDGGKVLECDLQRRPLLEYAINNWYRHVLEYLESRQDSELVLESVPDNGTQGILLTWLHRIYNYWGTPLRNIFHKKPQTPSALDFSEGVSASSEFAQWVSSTRRLVNNLDRDVEQVHNDLKAAAYKCFELMVDLLIQHQAPTETEATTHTPLQAACMCEFNLLIYSLLHGHIHNSNISHCKVKNSDIPKTGRTEQIKARPDPSHSWWPDSNGTKEKTADYDGKRMVRALLLAGADVNKPSSHGDTALHHAMAKGNLAAVTLLLQRNADMEICATGPLNVFLKTVFQAHDSEVTSELEWPMPMICCGTPLLWGIQMGQHDAVEFLLDQGAEFKNLAPVSGHTALHAAAYLSDQRMARLALDIGCRVNDCEANGFSALHFAVYQNNLGVVELLLANGADVNILANCGYPPLMWARHINIVRVLLRNGADWNAPPDKPHTVLTVAAFNGYHEIVRMLLEKGAPASSTALRYATCEGHTEVVQVLVDFDIPVDIFLHAKLGITALPLAAGRGHSDIATILLRKGASLYKKHPVLGSILNAASFGGEDIVFDACWQQEPSMRHEKDAYGRTALYFAALGGQDKMVGKLLKLGYKANAKDNHGRNALHAAASGGSLSVVEKLLEQHPEVDPTEMDDDGWTALHWAAKAGEKKVVEKLRGVCLREGRMPDDNKWPPARIAIYHGHRDLLPLLEGKQTGENVFPQSEWHWWSAGLMHKDYVCDSCLRLIHGIRFHCRTCYHDLLFSNYCFKCEGRGKRLHPGHRFEEIRPPYDQGIVGRGPGCAITKI</sequence>